<evidence type="ECO:0000313" key="1">
    <source>
        <dbReference type="EMBL" id="MBB6034889.1"/>
    </source>
</evidence>
<accession>A0A841FQQ4</accession>
<proteinExistence type="predicted"/>
<organism evidence="1 2">
    <name type="scientific">Phytomonospora endophytica</name>
    <dbReference type="NCBI Taxonomy" id="714109"/>
    <lineage>
        <taxon>Bacteria</taxon>
        <taxon>Bacillati</taxon>
        <taxon>Actinomycetota</taxon>
        <taxon>Actinomycetes</taxon>
        <taxon>Micromonosporales</taxon>
        <taxon>Micromonosporaceae</taxon>
        <taxon>Phytomonospora</taxon>
    </lineage>
</organism>
<keyword evidence="2" id="KW-1185">Reference proteome</keyword>
<dbReference type="EMBL" id="JACHGT010000005">
    <property type="protein sequence ID" value="MBB6034889.1"/>
    <property type="molecule type" value="Genomic_DNA"/>
</dbReference>
<dbReference type="AlphaFoldDB" id="A0A841FQQ4"/>
<gene>
    <name evidence="1" type="ORF">HNR73_002743</name>
</gene>
<reference evidence="1 2" key="1">
    <citation type="submission" date="2020-08" db="EMBL/GenBank/DDBJ databases">
        <title>Genomic Encyclopedia of Type Strains, Phase IV (KMG-IV): sequencing the most valuable type-strain genomes for metagenomic binning, comparative biology and taxonomic classification.</title>
        <authorList>
            <person name="Goeker M."/>
        </authorList>
    </citation>
    <scope>NUCLEOTIDE SEQUENCE [LARGE SCALE GENOMIC DNA]</scope>
    <source>
        <strain evidence="1 2">YIM 65646</strain>
    </source>
</reference>
<comment type="caution">
    <text evidence="1">The sequence shown here is derived from an EMBL/GenBank/DDBJ whole genome shotgun (WGS) entry which is preliminary data.</text>
</comment>
<evidence type="ECO:0000313" key="2">
    <source>
        <dbReference type="Proteomes" id="UP000548476"/>
    </source>
</evidence>
<dbReference type="Proteomes" id="UP000548476">
    <property type="component" value="Unassembled WGS sequence"/>
</dbReference>
<protein>
    <submittedName>
        <fullName evidence="1">Uncharacterized protein</fullName>
    </submittedName>
</protein>
<dbReference type="RefSeq" id="WP_184787743.1">
    <property type="nucleotide sequence ID" value="NZ_BONT01000090.1"/>
</dbReference>
<name>A0A841FQQ4_9ACTN</name>
<sequence>MTTTRPTTDDTATCPSAPAVASSRLLGIVGPGGRVVYTPGGPRLTETLRSGLDADGRLETRYRFSGACVTSGCAFWQEGECAAVTVAHREYDAVAGADGPLPECGIRDSCRWWAQEGRAACAVCPFVVTASR</sequence>